<evidence type="ECO:0000313" key="2">
    <source>
        <dbReference type="EMBL" id="CEM00477.1"/>
    </source>
</evidence>
<dbReference type="Proteomes" id="UP000041254">
    <property type="component" value="Unassembled WGS sequence"/>
</dbReference>
<evidence type="ECO:0000313" key="3">
    <source>
        <dbReference type="Proteomes" id="UP000041254"/>
    </source>
</evidence>
<feature type="region of interest" description="Disordered" evidence="1">
    <location>
        <begin position="474"/>
        <end position="505"/>
    </location>
</feature>
<feature type="region of interest" description="Disordered" evidence="1">
    <location>
        <begin position="141"/>
        <end position="162"/>
    </location>
</feature>
<feature type="region of interest" description="Disordered" evidence="1">
    <location>
        <begin position="397"/>
        <end position="459"/>
    </location>
</feature>
<gene>
    <name evidence="2" type="ORF">Vbra_12776</name>
</gene>
<keyword evidence="3" id="KW-1185">Reference proteome</keyword>
<feature type="compositionally biased region" description="Basic and acidic residues" evidence="1">
    <location>
        <begin position="585"/>
        <end position="614"/>
    </location>
</feature>
<feature type="compositionally biased region" description="Low complexity" evidence="1">
    <location>
        <begin position="329"/>
        <end position="348"/>
    </location>
</feature>
<reference evidence="2 3" key="1">
    <citation type="submission" date="2014-11" db="EMBL/GenBank/DDBJ databases">
        <authorList>
            <person name="Zhu J."/>
            <person name="Qi W."/>
            <person name="Song R."/>
        </authorList>
    </citation>
    <scope>NUCLEOTIDE SEQUENCE [LARGE SCALE GENOMIC DNA]</scope>
</reference>
<feature type="compositionally biased region" description="Acidic residues" evidence="1">
    <location>
        <begin position="439"/>
        <end position="450"/>
    </location>
</feature>
<evidence type="ECO:0000256" key="1">
    <source>
        <dbReference type="SAM" id="MobiDB-lite"/>
    </source>
</evidence>
<feature type="region of interest" description="Disordered" evidence="1">
    <location>
        <begin position="286"/>
        <end position="357"/>
    </location>
</feature>
<dbReference type="EMBL" id="CDMY01000295">
    <property type="protein sequence ID" value="CEM00477.1"/>
    <property type="molecule type" value="Genomic_DNA"/>
</dbReference>
<feature type="region of interest" description="Disordered" evidence="1">
    <location>
        <begin position="531"/>
        <end position="614"/>
    </location>
</feature>
<dbReference type="AlphaFoldDB" id="A0A0G4ERL4"/>
<feature type="compositionally biased region" description="Pro residues" evidence="1">
    <location>
        <begin position="481"/>
        <end position="503"/>
    </location>
</feature>
<feature type="compositionally biased region" description="Low complexity" evidence="1">
    <location>
        <begin position="544"/>
        <end position="556"/>
    </location>
</feature>
<feature type="compositionally biased region" description="Basic and acidic residues" evidence="1">
    <location>
        <begin position="141"/>
        <end position="154"/>
    </location>
</feature>
<dbReference type="InParanoid" id="A0A0G4ERL4"/>
<name>A0A0G4ERL4_VITBC</name>
<feature type="region of interest" description="Disordered" evidence="1">
    <location>
        <begin position="1"/>
        <end position="72"/>
    </location>
</feature>
<protein>
    <submittedName>
        <fullName evidence="2">Uncharacterized protein</fullName>
    </submittedName>
</protein>
<dbReference type="VEuPathDB" id="CryptoDB:Vbra_12776"/>
<organism evidence="2 3">
    <name type="scientific">Vitrella brassicaformis (strain CCMP3155)</name>
    <dbReference type="NCBI Taxonomy" id="1169540"/>
    <lineage>
        <taxon>Eukaryota</taxon>
        <taxon>Sar</taxon>
        <taxon>Alveolata</taxon>
        <taxon>Colpodellida</taxon>
        <taxon>Vitrellaceae</taxon>
        <taxon>Vitrella</taxon>
    </lineage>
</organism>
<sequence length="614" mass="67564">MAMSTPHQPDPTRRAYEDAAFGPMPIVSVTPSPPAPPPAEYSSAALPSRGSKAARRREPSRQGRRGNRKQTRWLNHQLLLGHLRRAMYESGEELTDTDGELEDHGHERQRVSIWARLSADVDLLDLFLRCKEDTYIRKRQREREAAKGHHHPGEGRGGSSIEQRIEKTIHKTFHHMKRLLEDGQGGFVERFLGAVEHVLIQFARDKRGERDGGAVDKANAVEWQPGKGFVDLTDVSMMSSVQQEYADRYPEALMLWGLDGLQRKLTHNLASLYVFYTHSDRAREVCQQDDDQGQEGGDVDSKPQQNRRRKNRNNVAKPAGTSSPTHGSTTLQLPGTTTTTPTTIPPQRASRRQRRLDAAADALGQGKVLIVECYANRQPFVPPFSITDHLFKPGDAAAVRPRRSARNKDAQADEGGAGAAPRASHYANPHQYGGWTDPEQCDDDVTEGEGDAAPMTARERPAWAVVNRVCSEPLDLRSEPPPENSAPPSVVPSPVQVPSPPPAMEENIPEIDTEVQMVDLEAGGPLHDPFMPADIIQRAAENLSSKSSGSKSTKTSDQPVPVGCDSGSEGAQPTGWSLTLHKRRLAADAAERRASASKEGEGEGERGRGRHERD</sequence>
<feature type="compositionally biased region" description="Basic residues" evidence="1">
    <location>
        <begin position="62"/>
        <end position="71"/>
    </location>
</feature>
<proteinExistence type="predicted"/>
<accession>A0A0G4ERL4</accession>